<evidence type="ECO:0000256" key="1">
    <source>
        <dbReference type="ARBA" id="ARBA00001936"/>
    </source>
</evidence>
<dbReference type="GO" id="GO:0006270">
    <property type="term" value="P:DNA replication initiation"/>
    <property type="evidence" value="ECO:0007669"/>
    <property type="project" value="UniProtKB-ARBA"/>
</dbReference>
<dbReference type="GO" id="GO:0046872">
    <property type="term" value="F:metal ion binding"/>
    <property type="evidence" value="ECO:0007669"/>
    <property type="project" value="UniProtKB-KW"/>
</dbReference>
<comment type="cofactor">
    <cofactor evidence="1">
        <name>Mn(2+)</name>
        <dbReference type="ChEBI" id="CHEBI:29035"/>
    </cofactor>
</comment>
<keyword evidence="11" id="KW-0804">Transcription</keyword>
<reference evidence="13" key="2">
    <citation type="submission" date="2020-05" db="UniProtKB">
        <authorList>
            <consortium name="EnsemblMetazoa"/>
        </authorList>
    </citation>
    <scope>IDENTIFICATION</scope>
    <source>
        <strain evidence="13">MINIMUS1</strain>
    </source>
</reference>
<keyword evidence="4 12" id="KW-0240">DNA-directed RNA polymerase</keyword>
<evidence type="ECO:0000256" key="6">
    <source>
        <dbReference type="ARBA" id="ARBA00022679"/>
    </source>
</evidence>
<dbReference type="InterPro" id="IPR002755">
    <property type="entry name" value="DNA_primase_S"/>
</dbReference>
<evidence type="ECO:0000256" key="8">
    <source>
        <dbReference type="ARBA" id="ARBA00022705"/>
    </source>
</evidence>
<keyword evidence="10" id="KW-0862">Zinc</keyword>
<dbReference type="Proteomes" id="UP000075920">
    <property type="component" value="Unassembled WGS sequence"/>
</dbReference>
<dbReference type="STRING" id="112268.A0A182WHQ1"/>
<evidence type="ECO:0000256" key="4">
    <source>
        <dbReference type="ARBA" id="ARBA00022478"/>
    </source>
</evidence>
<evidence type="ECO:0000256" key="5">
    <source>
        <dbReference type="ARBA" id="ARBA00022515"/>
    </source>
</evidence>
<dbReference type="VEuPathDB" id="VectorBase:AMIN009905"/>
<evidence type="ECO:0000256" key="9">
    <source>
        <dbReference type="ARBA" id="ARBA00022723"/>
    </source>
</evidence>
<protein>
    <recommendedName>
        <fullName evidence="12">DNA primase</fullName>
        <ecNumber evidence="12">2.7.7.-</ecNumber>
    </recommendedName>
</protein>
<accession>A0A182WHQ1</accession>
<comment type="similarity">
    <text evidence="3 12">Belongs to the eukaryotic-type primase small subunit family.</text>
</comment>
<dbReference type="EC" id="2.7.7.-" evidence="12"/>
<dbReference type="SUPFAM" id="SSF56747">
    <property type="entry name" value="Prim-pol domain"/>
    <property type="match status" value="1"/>
</dbReference>
<evidence type="ECO:0000256" key="2">
    <source>
        <dbReference type="ARBA" id="ARBA00001946"/>
    </source>
</evidence>
<evidence type="ECO:0000313" key="14">
    <source>
        <dbReference type="Proteomes" id="UP000075920"/>
    </source>
</evidence>
<keyword evidence="6 12" id="KW-0808">Transferase</keyword>
<dbReference type="AlphaFoldDB" id="A0A182WHQ1"/>
<dbReference type="CDD" id="cd04860">
    <property type="entry name" value="AE_Prim_S"/>
    <property type="match status" value="1"/>
</dbReference>
<keyword evidence="5 12" id="KW-0639">Primosome</keyword>
<reference evidence="14" key="1">
    <citation type="submission" date="2013-03" db="EMBL/GenBank/DDBJ databases">
        <title>The Genome Sequence of Anopheles minimus MINIMUS1.</title>
        <authorList>
            <consortium name="The Broad Institute Genomics Platform"/>
            <person name="Neafsey D.E."/>
            <person name="Walton C."/>
            <person name="Walker B."/>
            <person name="Young S.K."/>
            <person name="Zeng Q."/>
            <person name="Gargeya S."/>
            <person name="Fitzgerald M."/>
            <person name="Haas B."/>
            <person name="Abouelleil A."/>
            <person name="Allen A.W."/>
            <person name="Alvarado L."/>
            <person name="Arachchi H.M."/>
            <person name="Berlin A.M."/>
            <person name="Chapman S.B."/>
            <person name="Gainer-Dewar J."/>
            <person name="Goldberg J."/>
            <person name="Griggs A."/>
            <person name="Gujja S."/>
            <person name="Hansen M."/>
            <person name="Howarth C."/>
            <person name="Imamovic A."/>
            <person name="Ireland A."/>
            <person name="Larimer J."/>
            <person name="McCowan C."/>
            <person name="Murphy C."/>
            <person name="Pearson M."/>
            <person name="Poon T.W."/>
            <person name="Priest M."/>
            <person name="Roberts A."/>
            <person name="Saif S."/>
            <person name="Shea T."/>
            <person name="Sisk P."/>
            <person name="Sykes S."/>
            <person name="Wortman J."/>
            <person name="Nusbaum C."/>
            <person name="Birren B."/>
        </authorList>
    </citation>
    <scope>NUCLEOTIDE SEQUENCE [LARGE SCALE GENOMIC DNA]</scope>
    <source>
        <strain evidence="14">MINIMUS1</strain>
    </source>
</reference>
<evidence type="ECO:0000256" key="12">
    <source>
        <dbReference type="RuleBase" id="RU003514"/>
    </source>
</evidence>
<organism evidence="13 14">
    <name type="scientific">Anopheles minimus</name>
    <dbReference type="NCBI Taxonomy" id="112268"/>
    <lineage>
        <taxon>Eukaryota</taxon>
        <taxon>Metazoa</taxon>
        <taxon>Ecdysozoa</taxon>
        <taxon>Arthropoda</taxon>
        <taxon>Hexapoda</taxon>
        <taxon>Insecta</taxon>
        <taxon>Pterygota</taxon>
        <taxon>Neoptera</taxon>
        <taxon>Endopterygota</taxon>
        <taxon>Diptera</taxon>
        <taxon>Nematocera</taxon>
        <taxon>Culicoidea</taxon>
        <taxon>Culicidae</taxon>
        <taxon>Anophelinae</taxon>
        <taxon>Anopheles</taxon>
    </lineage>
</organism>
<dbReference type="Gene3D" id="3.90.920.10">
    <property type="entry name" value="DNA primase, PRIM domain"/>
    <property type="match status" value="1"/>
</dbReference>
<dbReference type="InterPro" id="IPR014052">
    <property type="entry name" value="DNA_primase_ssu_euk/arc"/>
</dbReference>
<keyword evidence="9" id="KW-0479">Metal-binding</keyword>
<evidence type="ECO:0000256" key="7">
    <source>
        <dbReference type="ARBA" id="ARBA00022695"/>
    </source>
</evidence>
<dbReference type="GO" id="GO:0006269">
    <property type="term" value="P:DNA replication, synthesis of primer"/>
    <property type="evidence" value="ECO:0007669"/>
    <property type="project" value="UniProtKB-KW"/>
</dbReference>
<evidence type="ECO:0000256" key="3">
    <source>
        <dbReference type="ARBA" id="ARBA00009762"/>
    </source>
</evidence>
<dbReference type="EnsemblMetazoa" id="AMIN009905-RA">
    <property type="protein sequence ID" value="AMIN009905-PA"/>
    <property type="gene ID" value="AMIN009905"/>
</dbReference>
<sequence length="430" mass="50069">MPEMDDSTTKTNSVFDPNILQDLLPLYYKRLFPHKQFYRWMSYGRSESSVFSNREFSFTLQHDVYIRYQSFETQQELEREICLRAPFKIDIGPVYNIRPKDHRGGIAMQPVQRELVFDIDMTDYDEIRTCCNEANVCQLCWKFMSIACRVLDEALREDFGFEHLLWVFSGRRGIHCWVSDKSARHLDSPGRSAIAQYLNVLISGGEGTASRVIIHDEMHHSVKRAYRIVAPLFEEICLVDQNIFGKPEGLKKLLALVQDTTMRAELEKRFKAAGASDSKSVWKEFVAYFEELRMSGNINRYRRYKFIVEEVMLAFTYPRLDINVTKGFNHLLKSPFCVHPKTGKVCIPFNPNIASKFDPTDVPTIIDLLKEVNAFDEKNTVEGEETRSKIKDYKKTSMFKGTVIFEEFLRKLEQTFKGKAATLSDMKMEF</sequence>
<keyword evidence="14" id="KW-1185">Reference proteome</keyword>
<evidence type="ECO:0000256" key="10">
    <source>
        <dbReference type="ARBA" id="ARBA00022833"/>
    </source>
</evidence>
<evidence type="ECO:0000313" key="13">
    <source>
        <dbReference type="EnsemblMetazoa" id="AMIN009905-PA"/>
    </source>
</evidence>
<dbReference type="PANTHER" id="PTHR10536">
    <property type="entry name" value="DNA PRIMASE SMALL SUBUNIT"/>
    <property type="match status" value="1"/>
</dbReference>
<name>A0A182WHQ1_9DIPT</name>
<dbReference type="FunFam" id="3.90.920.10:FF:000001">
    <property type="entry name" value="DNA primase"/>
    <property type="match status" value="1"/>
</dbReference>
<keyword evidence="7" id="KW-0548">Nucleotidyltransferase</keyword>
<dbReference type="GO" id="GO:0003899">
    <property type="term" value="F:DNA-directed RNA polymerase activity"/>
    <property type="evidence" value="ECO:0007669"/>
    <property type="project" value="InterPro"/>
</dbReference>
<dbReference type="Pfam" id="PF01896">
    <property type="entry name" value="DNA_primase_S"/>
    <property type="match status" value="1"/>
</dbReference>
<keyword evidence="8 12" id="KW-0235">DNA replication</keyword>
<proteinExistence type="inferred from homology"/>
<comment type="cofactor">
    <cofactor evidence="2">
        <name>Mg(2+)</name>
        <dbReference type="ChEBI" id="CHEBI:18420"/>
    </cofactor>
</comment>
<evidence type="ECO:0000256" key="11">
    <source>
        <dbReference type="ARBA" id="ARBA00023163"/>
    </source>
</evidence>
<dbReference type="NCBIfam" id="TIGR00335">
    <property type="entry name" value="primase_sml"/>
    <property type="match status" value="1"/>
</dbReference>
<dbReference type="GO" id="GO:0005658">
    <property type="term" value="C:alpha DNA polymerase:primase complex"/>
    <property type="evidence" value="ECO:0007669"/>
    <property type="project" value="UniProtKB-ARBA"/>
</dbReference>